<dbReference type="EMBL" id="BSXV01000712">
    <property type="protein sequence ID" value="GME90305.1"/>
    <property type="molecule type" value="Genomic_DNA"/>
</dbReference>
<proteinExistence type="predicted"/>
<gene>
    <name evidence="1" type="ORF">Cboi01_000178800</name>
</gene>
<name>A0ACB5TKP4_CANBO</name>
<evidence type="ECO:0000313" key="1">
    <source>
        <dbReference type="EMBL" id="GME90305.1"/>
    </source>
</evidence>
<accession>A0ACB5TKP4</accession>
<protein>
    <submittedName>
        <fullName evidence="1">Unnamed protein product</fullName>
    </submittedName>
</protein>
<keyword evidence="2" id="KW-1185">Reference proteome</keyword>
<sequence>MLVDEGGIDVLDSVLDAVDYGNCDIYYLDAGTLFRNLTDGSVNSTQSVSIEEPVIYITNCSNTSDIYDYFDLPLVRGTLYNVSEIITTRDVFVEGTISTTFCLCTICVVGWMLFTVQLLATNPKPKTLKLATLMFCVSITVPLVRLSSLMEDQYNGCYQDMEEVQNKVYDSLAYTIPHVLSSITVWMSWGDIMNYMFETIIENKTIFTRKHRIIFNITLGAVMILNIVTISFDHFHHPLNKNKPSLLLNDISKIFIYTAMLLMVFYYSFIKRSFAYQLRTLPMVFLIYTFIIAPFVLFLIWRIASRQHPWALVGYLISEILSVNLLWEWIYDIKNYEKKHEVATVVGREIIGGDESIRNGIVGRNGVGVNGASGETGYIFNCDIGYNIGDDGGGVNVNQHIITLNSDSEYQDDISSSDDEFGDNTGINIGNDTSYLSDPYQYYGTRYNNIHQDNPDNSNIYEMDSLDSQQYDINLSNLNVNNVHGLHPQGYNGGTRDDGIIEGTTADANANIDTEDPPPDFVPHSGFQAGDYWPDEKRPHPEP</sequence>
<comment type="caution">
    <text evidence="1">The sequence shown here is derived from an EMBL/GenBank/DDBJ whole genome shotgun (WGS) entry which is preliminary data.</text>
</comment>
<reference evidence="1" key="1">
    <citation type="submission" date="2023-04" db="EMBL/GenBank/DDBJ databases">
        <title>Candida boidinii NBRC 1967.</title>
        <authorList>
            <person name="Ichikawa N."/>
            <person name="Sato H."/>
            <person name="Tonouchi N."/>
        </authorList>
    </citation>
    <scope>NUCLEOTIDE SEQUENCE</scope>
    <source>
        <strain evidence="1">NBRC 1967</strain>
    </source>
</reference>
<evidence type="ECO:0000313" key="2">
    <source>
        <dbReference type="Proteomes" id="UP001165101"/>
    </source>
</evidence>
<organism evidence="1 2">
    <name type="scientific">Candida boidinii</name>
    <name type="common">Yeast</name>
    <dbReference type="NCBI Taxonomy" id="5477"/>
    <lineage>
        <taxon>Eukaryota</taxon>
        <taxon>Fungi</taxon>
        <taxon>Dikarya</taxon>
        <taxon>Ascomycota</taxon>
        <taxon>Saccharomycotina</taxon>
        <taxon>Pichiomycetes</taxon>
        <taxon>Pichiales</taxon>
        <taxon>Pichiaceae</taxon>
        <taxon>Ogataea</taxon>
        <taxon>Ogataea/Candida clade</taxon>
    </lineage>
</organism>
<dbReference type="Proteomes" id="UP001165101">
    <property type="component" value="Unassembled WGS sequence"/>
</dbReference>